<proteinExistence type="predicted"/>
<dbReference type="CDD" id="cd06579">
    <property type="entry name" value="TM_PBP1_transp_AraH_like"/>
    <property type="match status" value="1"/>
</dbReference>
<reference evidence="8" key="1">
    <citation type="journal article" date="2019" name="Int. J. Syst. Evol. Microbiol.">
        <title>The Global Catalogue of Microorganisms (GCM) 10K type strain sequencing project: providing services to taxonomists for standard genome sequencing and annotation.</title>
        <authorList>
            <consortium name="The Broad Institute Genomics Platform"/>
            <consortium name="The Broad Institute Genome Sequencing Center for Infectious Disease"/>
            <person name="Wu L."/>
            <person name="Ma J."/>
        </authorList>
    </citation>
    <scope>NUCLEOTIDE SEQUENCE [LARGE SCALE GENOMIC DNA]</scope>
    <source>
        <strain evidence="8">CGMCC 4.7241</strain>
    </source>
</reference>
<feature type="transmembrane region" description="Helical" evidence="6">
    <location>
        <begin position="20"/>
        <end position="40"/>
    </location>
</feature>
<keyword evidence="2" id="KW-1003">Cell membrane</keyword>
<protein>
    <submittedName>
        <fullName evidence="7">ABC transporter permease</fullName>
    </submittedName>
</protein>
<keyword evidence="8" id="KW-1185">Reference proteome</keyword>
<name>A0ABV7YAJ2_9ACTN</name>
<evidence type="ECO:0000256" key="5">
    <source>
        <dbReference type="ARBA" id="ARBA00023136"/>
    </source>
</evidence>
<feature type="transmembrane region" description="Helical" evidence="6">
    <location>
        <begin position="166"/>
        <end position="183"/>
    </location>
</feature>
<comment type="caution">
    <text evidence="7">The sequence shown here is derived from an EMBL/GenBank/DDBJ whole genome shotgun (WGS) entry which is preliminary data.</text>
</comment>
<dbReference type="Proteomes" id="UP001595699">
    <property type="component" value="Unassembled WGS sequence"/>
</dbReference>
<dbReference type="PANTHER" id="PTHR32196:SF72">
    <property type="entry name" value="RIBOSE IMPORT PERMEASE PROTEIN RBSC"/>
    <property type="match status" value="1"/>
</dbReference>
<evidence type="ECO:0000313" key="8">
    <source>
        <dbReference type="Proteomes" id="UP001595699"/>
    </source>
</evidence>
<keyword evidence="3 6" id="KW-0812">Transmembrane</keyword>
<dbReference type="InterPro" id="IPR001851">
    <property type="entry name" value="ABC_transp_permease"/>
</dbReference>
<keyword evidence="4 6" id="KW-1133">Transmembrane helix</keyword>
<dbReference type="Pfam" id="PF02653">
    <property type="entry name" value="BPD_transp_2"/>
    <property type="match status" value="1"/>
</dbReference>
<dbReference type="RefSeq" id="WP_205117862.1">
    <property type="nucleotide sequence ID" value="NZ_JAFBCM010000001.1"/>
</dbReference>
<evidence type="ECO:0000313" key="7">
    <source>
        <dbReference type="EMBL" id="MFC3762320.1"/>
    </source>
</evidence>
<accession>A0ABV7YAJ2</accession>
<sequence length="323" mass="33556">MIALRRIGDEFLKRREASILLVAIALMAYFQATTGIFFTESNIVNVSQYVAATAIIAAGQVLLLVSGEIDLSVGNVYTLAPFLMHYAVDFWGVPVIPSILLALVLSALIGLVNGFITVVLRVPSFVTTLGMLFLISGITLITSNAYPVPIPTAADAFAPWLGAAPWAEIIWALLIIAVLHAVLTSTRWGLHTIAVGGNLLGASEAGIRVGRIKIGNFMICSALGGFAGIIEAFRIDSIDPTAGGTGIMFAAVASAVIGGTALAGGSGTIIGALLGAVVLGVLRDGFNLIGVDAYTFDLIIGAAILLAMISNVHLARLRRAGRT</sequence>
<evidence type="ECO:0000256" key="1">
    <source>
        <dbReference type="ARBA" id="ARBA00004651"/>
    </source>
</evidence>
<evidence type="ECO:0000256" key="2">
    <source>
        <dbReference type="ARBA" id="ARBA00022475"/>
    </source>
</evidence>
<feature type="transmembrane region" description="Helical" evidence="6">
    <location>
        <begin position="125"/>
        <end position="146"/>
    </location>
</feature>
<feature type="transmembrane region" description="Helical" evidence="6">
    <location>
        <begin position="298"/>
        <end position="317"/>
    </location>
</feature>
<comment type="subcellular location">
    <subcellularLocation>
        <location evidence="1">Cell membrane</location>
        <topology evidence="1">Multi-pass membrane protein</topology>
    </subcellularLocation>
</comment>
<gene>
    <name evidence="7" type="ORF">ACFOUW_15870</name>
</gene>
<evidence type="ECO:0000256" key="6">
    <source>
        <dbReference type="SAM" id="Phobius"/>
    </source>
</evidence>
<evidence type="ECO:0000256" key="4">
    <source>
        <dbReference type="ARBA" id="ARBA00022989"/>
    </source>
</evidence>
<dbReference type="EMBL" id="JBHRZH010000013">
    <property type="protein sequence ID" value="MFC3762320.1"/>
    <property type="molecule type" value="Genomic_DNA"/>
</dbReference>
<feature type="transmembrane region" description="Helical" evidence="6">
    <location>
        <begin position="99"/>
        <end position="120"/>
    </location>
</feature>
<evidence type="ECO:0000256" key="3">
    <source>
        <dbReference type="ARBA" id="ARBA00022692"/>
    </source>
</evidence>
<dbReference type="PANTHER" id="PTHR32196">
    <property type="entry name" value="ABC TRANSPORTER PERMEASE PROTEIN YPHD-RELATED-RELATED"/>
    <property type="match status" value="1"/>
</dbReference>
<keyword evidence="5 6" id="KW-0472">Membrane</keyword>
<organism evidence="7 8">
    <name type="scientific">Tenggerimyces flavus</name>
    <dbReference type="NCBI Taxonomy" id="1708749"/>
    <lineage>
        <taxon>Bacteria</taxon>
        <taxon>Bacillati</taxon>
        <taxon>Actinomycetota</taxon>
        <taxon>Actinomycetes</taxon>
        <taxon>Propionibacteriales</taxon>
        <taxon>Nocardioidaceae</taxon>
        <taxon>Tenggerimyces</taxon>
    </lineage>
</organism>